<evidence type="ECO:0000256" key="2">
    <source>
        <dbReference type="ARBA" id="ARBA00022723"/>
    </source>
</evidence>
<evidence type="ECO:0000256" key="7">
    <source>
        <dbReference type="ARBA" id="ARBA00045681"/>
    </source>
</evidence>
<dbReference type="Proteomes" id="UP000826271">
    <property type="component" value="Unassembled WGS sequence"/>
</dbReference>
<name>A0AAV6XPP0_9LAMI</name>
<dbReference type="SUPFAM" id="SSF53335">
    <property type="entry name" value="S-adenosyl-L-methionine-dependent methyltransferases"/>
    <property type="match status" value="1"/>
</dbReference>
<keyword evidence="2" id="KW-0479">Metal-binding</keyword>
<dbReference type="InterPro" id="IPR029063">
    <property type="entry name" value="SAM-dependent_MTases_sf"/>
</dbReference>
<dbReference type="GO" id="GO:0046872">
    <property type="term" value="F:metal ion binding"/>
    <property type="evidence" value="ECO:0007669"/>
    <property type="project" value="UniProtKB-KW"/>
</dbReference>
<dbReference type="InterPro" id="IPR052571">
    <property type="entry name" value="Mt_RNA_Methyltransferase"/>
</dbReference>
<dbReference type="PANTHER" id="PTHR13184:SF5">
    <property type="entry name" value="METHYLTRANSFERASE-LIKE PROTEIN 17, MITOCHONDRIAL"/>
    <property type="match status" value="1"/>
</dbReference>
<gene>
    <name evidence="8" type="ORF">BUALT_Bualt05G0088600</name>
</gene>
<protein>
    <submittedName>
        <fullName evidence="8">Uncharacterized protein</fullName>
    </submittedName>
</protein>
<comment type="subcellular location">
    <subcellularLocation>
        <location evidence="1">Mitochondrion</location>
    </subcellularLocation>
</comment>
<keyword evidence="5" id="KW-0411">Iron-sulfur</keyword>
<keyword evidence="3" id="KW-0809">Transit peptide</keyword>
<evidence type="ECO:0000256" key="4">
    <source>
        <dbReference type="ARBA" id="ARBA00023004"/>
    </source>
</evidence>
<dbReference type="GO" id="GO:0051536">
    <property type="term" value="F:iron-sulfur cluster binding"/>
    <property type="evidence" value="ECO:0007669"/>
    <property type="project" value="UniProtKB-KW"/>
</dbReference>
<comment type="function">
    <text evidence="7">Mitochondrial ribosome (mitoribosome) assembly factor. Binds at the interface of the head and body domains of the mitochondrial small ribosomal subunit (mt-SSU), occluding the mRNA channel and preventing compaction of the head domain towards the body. Probable inactive methyltransferase: retains the characteristic folding and ability to bind S-adenosyl-L-methionine, but it probably lost its methyltransferase activity.</text>
</comment>
<dbReference type="GO" id="GO:0005763">
    <property type="term" value="C:mitochondrial small ribosomal subunit"/>
    <property type="evidence" value="ECO:0007669"/>
    <property type="project" value="TreeGrafter"/>
</dbReference>
<comment type="caution">
    <text evidence="8">The sequence shown here is derived from an EMBL/GenBank/DDBJ whole genome shotgun (WGS) entry which is preliminary data.</text>
</comment>
<reference evidence="8" key="1">
    <citation type="submission" date="2019-10" db="EMBL/GenBank/DDBJ databases">
        <authorList>
            <person name="Zhang R."/>
            <person name="Pan Y."/>
            <person name="Wang J."/>
            <person name="Ma R."/>
            <person name="Yu S."/>
        </authorList>
    </citation>
    <scope>NUCLEOTIDE SEQUENCE</scope>
    <source>
        <strain evidence="8">LA-IB0</strain>
        <tissue evidence="8">Leaf</tissue>
    </source>
</reference>
<organism evidence="8 9">
    <name type="scientific">Buddleja alternifolia</name>
    <dbReference type="NCBI Taxonomy" id="168488"/>
    <lineage>
        <taxon>Eukaryota</taxon>
        <taxon>Viridiplantae</taxon>
        <taxon>Streptophyta</taxon>
        <taxon>Embryophyta</taxon>
        <taxon>Tracheophyta</taxon>
        <taxon>Spermatophyta</taxon>
        <taxon>Magnoliopsida</taxon>
        <taxon>eudicotyledons</taxon>
        <taxon>Gunneridae</taxon>
        <taxon>Pentapetalae</taxon>
        <taxon>asterids</taxon>
        <taxon>lamiids</taxon>
        <taxon>Lamiales</taxon>
        <taxon>Scrophulariaceae</taxon>
        <taxon>Buddlejeae</taxon>
        <taxon>Buddleja</taxon>
    </lineage>
</organism>
<evidence type="ECO:0000256" key="1">
    <source>
        <dbReference type="ARBA" id="ARBA00004173"/>
    </source>
</evidence>
<keyword evidence="9" id="KW-1185">Reference proteome</keyword>
<proteinExistence type="predicted"/>
<dbReference type="GO" id="GO:0006412">
    <property type="term" value="P:translation"/>
    <property type="evidence" value="ECO:0007669"/>
    <property type="project" value="InterPro"/>
</dbReference>
<dbReference type="AlphaFoldDB" id="A0AAV6XPP0"/>
<dbReference type="InterPro" id="IPR015324">
    <property type="entry name" value="Ribosomal_Rsm22-like"/>
</dbReference>
<dbReference type="Gene3D" id="3.40.50.150">
    <property type="entry name" value="Vaccinia Virus protein VP39"/>
    <property type="match status" value="1"/>
</dbReference>
<keyword evidence="6" id="KW-0496">Mitochondrion</keyword>
<dbReference type="GO" id="GO:0003735">
    <property type="term" value="F:structural constituent of ribosome"/>
    <property type="evidence" value="ECO:0007669"/>
    <property type="project" value="TreeGrafter"/>
</dbReference>
<sequence>MASLISEALPKFTAETLKLAAKQSQRCNVLPVHLRRAIDNYIQEQDVINMSRKVLSLSQSFNGIKEVNLLLPNTTSTELVEDPLKAMERSQRWKVKTSYGDVGLKYHEDQTVAYVAARMPAVYSALYRVLSEVEMNSQVRRRVPDFSPAKVLDFGAGTGSALWAMMEVWPGSLKEINLVEPSQSMQRAGQSLVRGLEELPHIQSYVSLQSLTKHINKSGRRHDLVIASYVLGEIPSLQDRITLVRQLWDLTGDILVLVEPGTPQGSYIISQMRSHILWMENRRNRKSQNAANKDSKDLMTLETGAFIVAPCPHDGPCPLLNTNKYCHFVQRLERTSSQRLYKNRNQGPLRGYEDEKFSYVAFRRGTRPREAWPLDGMKFDTLKEMKANRVPEDLLLEVEEEDNNEDEEEEGPHADLGNYNYKTHYLTQQCFEKLSYNYYMGVRTAAGAKERPRRRLWGTASGSIGYELMKPGKVVTMKVGKKITRNGRSANYVDVVRVKLKEKITKYQRRKKSWIECKFFLREKKTRGRMRDINAKKAVEGTQISHGKLRR</sequence>
<evidence type="ECO:0000313" key="8">
    <source>
        <dbReference type="EMBL" id="KAG8382546.1"/>
    </source>
</evidence>
<evidence type="ECO:0000256" key="3">
    <source>
        <dbReference type="ARBA" id="ARBA00022946"/>
    </source>
</evidence>
<keyword evidence="4" id="KW-0408">Iron</keyword>
<accession>A0AAV6XPP0</accession>
<evidence type="ECO:0000256" key="6">
    <source>
        <dbReference type="ARBA" id="ARBA00023128"/>
    </source>
</evidence>
<dbReference type="GO" id="GO:0008168">
    <property type="term" value="F:methyltransferase activity"/>
    <property type="evidence" value="ECO:0007669"/>
    <property type="project" value="InterPro"/>
</dbReference>
<evidence type="ECO:0000256" key="5">
    <source>
        <dbReference type="ARBA" id="ARBA00023014"/>
    </source>
</evidence>
<dbReference type="Pfam" id="PF09243">
    <property type="entry name" value="Rsm22"/>
    <property type="match status" value="1"/>
</dbReference>
<dbReference type="EMBL" id="WHWC01000005">
    <property type="protein sequence ID" value="KAG8382546.1"/>
    <property type="molecule type" value="Genomic_DNA"/>
</dbReference>
<evidence type="ECO:0000313" key="9">
    <source>
        <dbReference type="Proteomes" id="UP000826271"/>
    </source>
</evidence>
<dbReference type="PANTHER" id="PTHR13184">
    <property type="entry name" value="37S RIBOSOMAL PROTEIN S22"/>
    <property type="match status" value="1"/>
</dbReference>